<evidence type="ECO:0000313" key="2">
    <source>
        <dbReference type="Proteomes" id="UP000321570"/>
    </source>
</evidence>
<evidence type="ECO:0000313" key="1">
    <source>
        <dbReference type="EMBL" id="VUZ43962.1"/>
    </source>
</evidence>
<dbReference type="AlphaFoldDB" id="A0A564Y9L8"/>
<name>A0A564Y9L8_HYMDI</name>
<dbReference type="Proteomes" id="UP000321570">
    <property type="component" value="Unassembled WGS sequence"/>
</dbReference>
<reference evidence="1 2" key="1">
    <citation type="submission" date="2019-07" db="EMBL/GenBank/DDBJ databases">
        <authorList>
            <person name="Jastrzebski P J."/>
            <person name="Paukszto L."/>
            <person name="Jastrzebski P J."/>
        </authorList>
    </citation>
    <scope>NUCLEOTIDE SEQUENCE [LARGE SCALE GENOMIC DNA]</scope>
    <source>
        <strain evidence="1 2">WMS-il1</strain>
    </source>
</reference>
<organism evidence="1 2">
    <name type="scientific">Hymenolepis diminuta</name>
    <name type="common">Rat tapeworm</name>
    <dbReference type="NCBI Taxonomy" id="6216"/>
    <lineage>
        <taxon>Eukaryota</taxon>
        <taxon>Metazoa</taxon>
        <taxon>Spiralia</taxon>
        <taxon>Lophotrochozoa</taxon>
        <taxon>Platyhelminthes</taxon>
        <taxon>Cestoda</taxon>
        <taxon>Eucestoda</taxon>
        <taxon>Cyclophyllidea</taxon>
        <taxon>Hymenolepididae</taxon>
        <taxon>Hymenolepis</taxon>
    </lineage>
</organism>
<dbReference type="EMBL" id="CABIJS010000122">
    <property type="protein sequence ID" value="VUZ43962.1"/>
    <property type="molecule type" value="Genomic_DNA"/>
</dbReference>
<proteinExistence type="predicted"/>
<accession>A0A564Y9L8</accession>
<protein>
    <submittedName>
        <fullName evidence="1">Uncharacterized protein</fullName>
    </submittedName>
</protein>
<gene>
    <name evidence="1" type="ORF">WMSIL1_LOCUS4148</name>
</gene>
<keyword evidence="2" id="KW-1185">Reference proteome</keyword>
<sequence>MQITCVPSCLFTWQLDRDTNAFSGPLLTPGHATQKGIVPLNSTTSGSTVRINRLVSASSILNSTFIKTTPKLDLTNLSSGLHISPNILFLSYAAQITPCLLELSLFVLTS</sequence>